<dbReference type="Proteomes" id="UP000053660">
    <property type="component" value="Unassembled WGS sequence"/>
</dbReference>
<evidence type="ECO:0000313" key="3">
    <source>
        <dbReference type="Proteomes" id="UP000053660"/>
    </source>
</evidence>
<dbReference type="AlphaFoldDB" id="A0A0B1T214"/>
<organism evidence="2 3">
    <name type="scientific">Oesophagostomum dentatum</name>
    <name type="common">Nodular worm</name>
    <dbReference type="NCBI Taxonomy" id="61180"/>
    <lineage>
        <taxon>Eukaryota</taxon>
        <taxon>Metazoa</taxon>
        <taxon>Ecdysozoa</taxon>
        <taxon>Nematoda</taxon>
        <taxon>Chromadorea</taxon>
        <taxon>Rhabditida</taxon>
        <taxon>Rhabditina</taxon>
        <taxon>Rhabditomorpha</taxon>
        <taxon>Strongyloidea</taxon>
        <taxon>Strongylidae</taxon>
        <taxon>Oesophagostomum</taxon>
    </lineage>
</organism>
<accession>A0A0B1T214</accession>
<evidence type="ECO:0000256" key="1">
    <source>
        <dbReference type="SAM" id="MobiDB-lite"/>
    </source>
</evidence>
<feature type="compositionally biased region" description="Basic and acidic residues" evidence="1">
    <location>
        <begin position="82"/>
        <end position="97"/>
    </location>
</feature>
<feature type="region of interest" description="Disordered" evidence="1">
    <location>
        <begin position="1"/>
        <end position="97"/>
    </location>
</feature>
<protein>
    <submittedName>
        <fullName evidence="2">Uncharacterized protein</fullName>
    </submittedName>
</protein>
<keyword evidence="3" id="KW-1185">Reference proteome</keyword>
<proteinExistence type="predicted"/>
<dbReference type="OrthoDB" id="5877342at2759"/>
<sequence length="153" mass="17640">MCCRYRRNVGGLSSRKSVASRSSDRQKQAESKGVKPETAEKQDKHPSTKDIQVTTAKSLKRPCPKSEPFIPYPEVKSPSESAKQRRQEELERDKRQKIAEGFYQERSDMDDTLAQIESLKMEATDFSTARQRRSCRRRKTESLQMATARLPDE</sequence>
<name>A0A0B1T214_OESDE</name>
<evidence type="ECO:0000313" key="2">
    <source>
        <dbReference type="EMBL" id="KHJ91284.1"/>
    </source>
</evidence>
<feature type="region of interest" description="Disordered" evidence="1">
    <location>
        <begin position="130"/>
        <end position="153"/>
    </location>
</feature>
<gene>
    <name evidence="2" type="ORF">OESDEN_08856</name>
</gene>
<feature type="compositionally biased region" description="Basic and acidic residues" evidence="1">
    <location>
        <begin position="22"/>
        <end position="48"/>
    </location>
</feature>
<feature type="compositionally biased region" description="Basic residues" evidence="1">
    <location>
        <begin position="130"/>
        <end position="139"/>
    </location>
</feature>
<dbReference type="EMBL" id="KN552199">
    <property type="protein sequence ID" value="KHJ91284.1"/>
    <property type="molecule type" value="Genomic_DNA"/>
</dbReference>
<reference evidence="2 3" key="1">
    <citation type="submission" date="2014-03" db="EMBL/GenBank/DDBJ databases">
        <title>Draft genome of the hookworm Oesophagostomum dentatum.</title>
        <authorList>
            <person name="Mitreva M."/>
        </authorList>
    </citation>
    <scope>NUCLEOTIDE SEQUENCE [LARGE SCALE GENOMIC DNA]</scope>
    <source>
        <strain evidence="2 3">OD-Hann</strain>
    </source>
</reference>